<gene>
    <name evidence="1" type="ORF">RhiirA5_383813</name>
</gene>
<sequence length="121" mass="14258">MAAFKACHIRSREREEKSKQELYCLSKYTPRESSTSAVKLFHCSTEVETRLGQNSQARTEVKNSCKNLGKQPLAKKGQEQENQIQFKTKNQLFEHVYEEDYEAIYQHHHGDEKRLNRPNRT</sequence>
<accession>A0A2N0NVL1</accession>
<reference evidence="1 2" key="2">
    <citation type="submission" date="2017-09" db="EMBL/GenBank/DDBJ databases">
        <title>Extensive intraspecific genome diversity in a model arbuscular mycorrhizal fungus.</title>
        <authorList>
            <person name="Chen E.C."/>
            <person name="Morin E."/>
            <person name="Beaudet D."/>
            <person name="Noel J."/>
            <person name="Ndikumana S."/>
            <person name="Charron P."/>
            <person name="St-Onge C."/>
            <person name="Giorgi J."/>
            <person name="Grigoriev I.V."/>
            <person name="Roux C."/>
            <person name="Martin F.M."/>
            <person name="Corradi N."/>
        </authorList>
    </citation>
    <scope>NUCLEOTIDE SEQUENCE [LARGE SCALE GENOMIC DNA]</scope>
    <source>
        <strain evidence="1 2">A5</strain>
    </source>
</reference>
<organism evidence="1 2">
    <name type="scientific">Rhizophagus irregularis</name>
    <dbReference type="NCBI Taxonomy" id="588596"/>
    <lineage>
        <taxon>Eukaryota</taxon>
        <taxon>Fungi</taxon>
        <taxon>Fungi incertae sedis</taxon>
        <taxon>Mucoromycota</taxon>
        <taxon>Glomeromycotina</taxon>
        <taxon>Glomeromycetes</taxon>
        <taxon>Glomerales</taxon>
        <taxon>Glomeraceae</taxon>
        <taxon>Rhizophagus</taxon>
    </lineage>
</organism>
<dbReference type="AlphaFoldDB" id="A0A2N0NVL1"/>
<evidence type="ECO:0000313" key="2">
    <source>
        <dbReference type="Proteomes" id="UP000232722"/>
    </source>
</evidence>
<proteinExistence type="predicted"/>
<protein>
    <submittedName>
        <fullName evidence="1">Uncharacterized protein</fullName>
    </submittedName>
</protein>
<dbReference type="EMBL" id="LLXJ01002561">
    <property type="protein sequence ID" value="PKB98588.1"/>
    <property type="molecule type" value="Genomic_DNA"/>
</dbReference>
<comment type="caution">
    <text evidence="1">The sequence shown here is derived from an EMBL/GenBank/DDBJ whole genome shotgun (WGS) entry which is preliminary data.</text>
</comment>
<name>A0A2N0NVL1_9GLOM</name>
<evidence type="ECO:0000313" key="1">
    <source>
        <dbReference type="EMBL" id="PKB98588.1"/>
    </source>
</evidence>
<reference evidence="1 2" key="1">
    <citation type="submission" date="2016-04" db="EMBL/GenBank/DDBJ databases">
        <title>Genome analyses suggest a sexual origin of heterokaryosis in a supposedly ancient asexual fungus.</title>
        <authorList>
            <person name="Ropars J."/>
            <person name="Sedzielewska K."/>
            <person name="Noel J."/>
            <person name="Charron P."/>
            <person name="Farinelli L."/>
            <person name="Marton T."/>
            <person name="Kruger M."/>
            <person name="Pelin A."/>
            <person name="Brachmann A."/>
            <person name="Corradi N."/>
        </authorList>
    </citation>
    <scope>NUCLEOTIDE SEQUENCE [LARGE SCALE GENOMIC DNA]</scope>
    <source>
        <strain evidence="1 2">A5</strain>
    </source>
</reference>
<dbReference type="Proteomes" id="UP000232722">
    <property type="component" value="Unassembled WGS sequence"/>
</dbReference>